<evidence type="ECO:0000256" key="1">
    <source>
        <dbReference type="SAM" id="MobiDB-lite"/>
    </source>
</evidence>
<sequence length="185" mass="20478">MSTRRHALPIRSSSSEIVEFAGDRQVRREIAEFAGDRRVCRRSRWSSSSGSAANGTVSQGPLVETPSHNPSPRGQNQRNGSASQTHGGCSDNFSPRHSHRNQNGNHHHHHHQSHGGRRSQEQGNQNWNFCRSFSGRDGNAHSQRGAPAFVRHQPPTMQSIPPQFMAAQPIQPFGGHVPFPPSEIH</sequence>
<feature type="compositionally biased region" description="Basic residues" evidence="1">
    <location>
        <begin position="96"/>
        <end position="117"/>
    </location>
</feature>
<evidence type="ECO:0000313" key="3">
    <source>
        <dbReference type="Proteomes" id="UP000824890"/>
    </source>
</evidence>
<protein>
    <submittedName>
        <fullName evidence="2">Uncharacterized protein</fullName>
    </submittedName>
</protein>
<keyword evidence="3" id="KW-1185">Reference proteome</keyword>
<name>A0ABQ8EJA5_BRANA</name>
<reference evidence="2 3" key="1">
    <citation type="submission" date="2021-05" db="EMBL/GenBank/DDBJ databases">
        <title>Genome Assembly of Synthetic Allotetraploid Brassica napus Reveals Homoeologous Exchanges between Subgenomes.</title>
        <authorList>
            <person name="Davis J.T."/>
        </authorList>
    </citation>
    <scope>NUCLEOTIDE SEQUENCE [LARGE SCALE GENOMIC DNA]</scope>
    <source>
        <strain evidence="3">cv. Da-Ae</strain>
        <tissue evidence="2">Seedling</tissue>
    </source>
</reference>
<evidence type="ECO:0000313" key="2">
    <source>
        <dbReference type="EMBL" id="KAH0941553.1"/>
    </source>
</evidence>
<feature type="region of interest" description="Disordered" evidence="1">
    <location>
        <begin position="31"/>
        <end position="146"/>
    </location>
</feature>
<dbReference type="EMBL" id="JAGKQM010000001">
    <property type="protein sequence ID" value="KAH0941553.1"/>
    <property type="molecule type" value="Genomic_DNA"/>
</dbReference>
<proteinExistence type="predicted"/>
<comment type="caution">
    <text evidence="2">The sequence shown here is derived from an EMBL/GenBank/DDBJ whole genome shotgun (WGS) entry which is preliminary data.</text>
</comment>
<feature type="compositionally biased region" description="Polar residues" evidence="1">
    <location>
        <begin position="121"/>
        <end position="131"/>
    </location>
</feature>
<gene>
    <name evidence="2" type="ORF">HID58_001190</name>
</gene>
<organism evidence="2 3">
    <name type="scientific">Brassica napus</name>
    <name type="common">Rape</name>
    <dbReference type="NCBI Taxonomy" id="3708"/>
    <lineage>
        <taxon>Eukaryota</taxon>
        <taxon>Viridiplantae</taxon>
        <taxon>Streptophyta</taxon>
        <taxon>Embryophyta</taxon>
        <taxon>Tracheophyta</taxon>
        <taxon>Spermatophyta</taxon>
        <taxon>Magnoliopsida</taxon>
        <taxon>eudicotyledons</taxon>
        <taxon>Gunneridae</taxon>
        <taxon>Pentapetalae</taxon>
        <taxon>rosids</taxon>
        <taxon>malvids</taxon>
        <taxon>Brassicales</taxon>
        <taxon>Brassicaceae</taxon>
        <taxon>Brassiceae</taxon>
        <taxon>Brassica</taxon>
    </lineage>
</organism>
<accession>A0ABQ8EJA5</accession>
<dbReference type="Proteomes" id="UP000824890">
    <property type="component" value="Unassembled WGS sequence"/>
</dbReference>
<feature type="compositionally biased region" description="Polar residues" evidence="1">
    <location>
        <begin position="66"/>
        <end position="95"/>
    </location>
</feature>